<dbReference type="Pfam" id="PF00063">
    <property type="entry name" value="Myosin_head"/>
    <property type="match status" value="1"/>
</dbReference>
<dbReference type="GO" id="GO:0005737">
    <property type="term" value="C:cytoplasm"/>
    <property type="evidence" value="ECO:0007669"/>
    <property type="project" value="TreeGrafter"/>
</dbReference>
<dbReference type="InterPro" id="IPR027417">
    <property type="entry name" value="P-loop_NTPase"/>
</dbReference>
<dbReference type="PROSITE" id="PS51456">
    <property type="entry name" value="MYOSIN_MOTOR"/>
    <property type="match status" value="1"/>
</dbReference>
<keyword evidence="3 6" id="KW-0518">Myosin</keyword>
<dbReference type="OMA" id="FRELQWE"/>
<sequence length="136" mass="16018">MSDVASGVEIEKNRDILHKMFNIANEQNQLRCRSLNLQLVMRDSLAQLLYEQLIDWILQRINAATTNGCKLNSKNSNATIVLADCYGFERSTSVNGFEQFCVNFYNERLEWYYQQKVFRELQWEYQTDNITGIDMQ</sequence>
<evidence type="ECO:0000313" key="9">
    <source>
        <dbReference type="Proteomes" id="UP000277928"/>
    </source>
</evidence>
<gene>
    <name evidence="8" type="ORF">NLS_LOCUS10114</name>
</gene>
<keyword evidence="4" id="KW-0505">Motor protein</keyword>
<evidence type="ECO:0000259" key="7">
    <source>
        <dbReference type="PROSITE" id="PS51456"/>
    </source>
</evidence>
<comment type="caution">
    <text evidence="6">Lacks conserved residue(s) required for the propagation of feature annotation.</text>
</comment>
<keyword evidence="9" id="KW-1185">Reference proteome</keyword>
<dbReference type="Gene3D" id="1.20.58.530">
    <property type="match status" value="1"/>
</dbReference>
<dbReference type="InterPro" id="IPR036961">
    <property type="entry name" value="Kinesin_motor_dom_sf"/>
</dbReference>
<feature type="domain" description="Myosin motor" evidence="7">
    <location>
        <begin position="1"/>
        <end position="136"/>
    </location>
</feature>
<evidence type="ECO:0000313" key="8">
    <source>
        <dbReference type="EMBL" id="VDM93271.1"/>
    </source>
</evidence>
<feature type="non-terminal residue" evidence="8">
    <location>
        <position position="136"/>
    </location>
</feature>
<name>A0A3P7MAA6_LITSI</name>
<dbReference type="GO" id="GO:0051015">
    <property type="term" value="F:actin filament binding"/>
    <property type="evidence" value="ECO:0007669"/>
    <property type="project" value="TreeGrafter"/>
</dbReference>
<organism evidence="8 9">
    <name type="scientific">Litomosoides sigmodontis</name>
    <name type="common">Filarial nematode worm</name>
    <dbReference type="NCBI Taxonomy" id="42156"/>
    <lineage>
        <taxon>Eukaryota</taxon>
        <taxon>Metazoa</taxon>
        <taxon>Ecdysozoa</taxon>
        <taxon>Nematoda</taxon>
        <taxon>Chromadorea</taxon>
        <taxon>Rhabditida</taxon>
        <taxon>Spirurina</taxon>
        <taxon>Spiruromorpha</taxon>
        <taxon>Filarioidea</taxon>
        <taxon>Onchocercidae</taxon>
        <taxon>Litomosoides</taxon>
    </lineage>
</organism>
<dbReference type="STRING" id="42156.A0A3P7MAA6"/>
<keyword evidence="1" id="KW-0547">Nucleotide-binding</keyword>
<dbReference type="OrthoDB" id="5862750at2759"/>
<dbReference type="Gene3D" id="3.40.850.10">
    <property type="entry name" value="Kinesin motor domain"/>
    <property type="match status" value="1"/>
</dbReference>
<comment type="similarity">
    <text evidence="6">Belongs to the TRAFAC class myosin-kinesin ATPase superfamily. Myosin family.</text>
</comment>
<protein>
    <recommendedName>
        <fullName evidence="7">Myosin motor domain-containing protein</fullName>
    </recommendedName>
</protein>
<evidence type="ECO:0000256" key="4">
    <source>
        <dbReference type="ARBA" id="ARBA00023175"/>
    </source>
</evidence>
<evidence type="ECO:0000256" key="1">
    <source>
        <dbReference type="ARBA" id="ARBA00022741"/>
    </source>
</evidence>
<dbReference type="PANTHER" id="PTHR13140:SF706">
    <property type="entry name" value="DILUTE CLASS UNCONVENTIONAL MYOSIN, ISOFORM C"/>
    <property type="match status" value="1"/>
</dbReference>
<dbReference type="InterPro" id="IPR001609">
    <property type="entry name" value="Myosin_head_motor_dom-like"/>
</dbReference>
<dbReference type="SUPFAM" id="SSF52540">
    <property type="entry name" value="P-loop containing nucleoside triphosphate hydrolases"/>
    <property type="match status" value="1"/>
</dbReference>
<dbReference type="Proteomes" id="UP000277928">
    <property type="component" value="Unassembled WGS sequence"/>
</dbReference>
<accession>A0A3P7MAA6</accession>
<evidence type="ECO:0000256" key="5">
    <source>
        <dbReference type="ARBA" id="ARBA00023203"/>
    </source>
</evidence>
<dbReference type="GO" id="GO:0016020">
    <property type="term" value="C:membrane"/>
    <property type="evidence" value="ECO:0007669"/>
    <property type="project" value="TreeGrafter"/>
</dbReference>
<dbReference type="GO" id="GO:0000146">
    <property type="term" value="F:microfilament motor activity"/>
    <property type="evidence" value="ECO:0007669"/>
    <property type="project" value="TreeGrafter"/>
</dbReference>
<dbReference type="GO" id="GO:0007015">
    <property type="term" value="P:actin filament organization"/>
    <property type="evidence" value="ECO:0007669"/>
    <property type="project" value="TreeGrafter"/>
</dbReference>
<proteinExistence type="inferred from homology"/>
<evidence type="ECO:0000256" key="2">
    <source>
        <dbReference type="ARBA" id="ARBA00022840"/>
    </source>
</evidence>
<keyword evidence="5 6" id="KW-0009">Actin-binding</keyword>
<dbReference type="EMBL" id="UYRX01002509">
    <property type="protein sequence ID" value="VDM93271.1"/>
    <property type="molecule type" value="Genomic_DNA"/>
</dbReference>
<reference evidence="8 9" key="1">
    <citation type="submission" date="2018-08" db="EMBL/GenBank/DDBJ databases">
        <authorList>
            <person name="Laetsch R D."/>
            <person name="Stevens L."/>
            <person name="Kumar S."/>
            <person name="Blaxter L. M."/>
        </authorList>
    </citation>
    <scope>NUCLEOTIDE SEQUENCE [LARGE SCALE GENOMIC DNA]</scope>
</reference>
<dbReference type="AlphaFoldDB" id="A0A3P7MAA6"/>
<keyword evidence="2" id="KW-0067">ATP-binding</keyword>
<evidence type="ECO:0000256" key="3">
    <source>
        <dbReference type="ARBA" id="ARBA00023123"/>
    </source>
</evidence>
<dbReference type="Gene3D" id="1.20.120.720">
    <property type="entry name" value="Myosin VI head, motor domain, U50 subdomain"/>
    <property type="match status" value="1"/>
</dbReference>
<evidence type="ECO:0000256" key="6">
    <source>
        <dbReference type="PROSITE-ProRule" id="PRU00782"/>
    </source>
</evidence>
<dbReference type="GO" id="GO:0016459">
    <property type="term" value="C:myosin complex"/>
    <property type="evidence" value="ECO:0007669"/>
    <property type="project" value="UniProtKB-KW"/>
</dbReference>
<dbReference type="GO" id="GO:0005524">
    <property type="term" value="F:ATP binding"/>
    <property type="evidence" value="ECO:0007669"/>
    <property type="project" value="UniProtKB-KW"/>
</dbReference>
<dbReference type="PANTHER" id="PTHR13140">
    <property type="entry name" value="MYOSIN"/>
    <property type="match status" value="1"/>
</dbReference>